<evidence type="ECO:0000256" key="13">
    <source>
        <dbReference type="RuleBase" id="RU365022"/>
    </source>
</evidence>
<comment type="cofactor">
    <cofactor evidence="13">
        <name>iron-sulfur cluster</name>
        <dbReference type="ChEBI" id="CHEBI:30408"/>
    </cofactor>
</comment>
<evidence type="ECO:0000256" key="3">
    <source>
        <dbReference type="ARBA" id="ARBA00012768"/>
    </source>
</evidence>
<dbReference type="CDD" id="cd09637">
    <property type="entry name" value="Cas4_I-A_I-B_I-C_I-D_II-B"/>
    <property type="match status" value="1"/>
</dbReference>
<gene>
    <name evidence="15" type="primary">cas4</name>
    <name evidence="15" type="ORF">FYJ44_13365</name>
</gene>
<keyword evidence="8 13" id="KW-0269">Exonuclease</keyword>
<evidence type="ECO:0000256" key="12">
    <source>
        <dbReference type="ARBA" id="ARBA00023211"/>
    </source>
</evidence>
<comment type="function">
    <text evidence="13">CRISPR (clustered regularly interspaced short palindromic repeat) is an adaptive immune system that provides protection against mobile genetic elements (viruses, transposable elements and conjugative plasmids). CRISPR clusters contain sequences complementary to antecedent mobile elements and target invading nucleic acids. CRISPR clusters are transcribed and processed into CRISPR RNA (crRNA).</text>
</comment>
<keyword evidence="6 13" id="KW-0479">Metal-binding</keyword>
<dbReference type="Pfam" id="PF01930">
    <property type="entry name" value="Cas_Cas4"/>
    <property type="match status" value="1"/>
</dbReference>
<keyword evidence="16" id="KW-1185">Reference proteome</keyword>
<evidence type="ECO:0000256" key="7">
    <source>
        <dbReference type="ARBA" id="ARBA00022801"/>
    </source>
</evidence>
<evidence type="ECO:0000313" key="16">
    <source>
        <dbReference type="Proteomes" id="UP000477488"/>
    </source>
</evidence>
<keyword evidence="11 13" id="KW-0051">Antiviral defense</keyword>
<organism evidence="15 16">
    <name type="scientific">Desulfovibrio porci</name>
    <dbReference type="NCBI Taxonomy" id="2605782"/>
    <lineage>
        <taxon>Bacteria</taxon>
        <taxon>Pseudomonadati</taxon>
        <taxon>Thermodesulfobacteriota</taxon>
        <taxon>Desulfovibrionia</taxon>
        <taxon>Desulfovibrionales</taxon>
        <taxon>Desulfovibrionaceae</taxon>
        <taxon>Desulfovibrio</taxon>
    </lineage>
</organism>
<evidence type="ECO:0000256" key="1">
    <source>
        <dbReference type="ARBA" id="ARBA00001966"/>
    </source>
</evidence>
<evidence type="ECO:0000259" key="14">
    <source>
        <dbReference type="Pfam" id="PF01930"/>
    </source>
</evidence>
<keyword evidence="7 13" id="KW-0378">Hydrolase</keyword>
<dbReference type="NCBIfam" id="TIGR00372">
    <property type="entry name" value="cas4"/>
    <property type="match status" value="1"/>
</dbReference>
<comment type="similarity">
    <text evidence="2 13">Belongs to the CRISPR-associated exonuclease Cas4 family.</text>
</comment>
<dbReference type="Gene3D" id="3.90.320.10">
    <property type="match status" value="1"/>
</dbReference>
<dbReference type="AlphaFoldDB" id="A0A6L5XPD9"/>
<dbReference type="RefSeq" id="WP_154512959.1">
    <property type="nucleotide sequence ID" value="NZ_JAXELC010000060.1"/>
</dbReference>
<dbReference type="PANTHER" id="PTHR36531:SF6">
    <property type="entry name" value="DNA REPLICATION ATP-DEPENDENT HELICASE_NUCLEASE DNA2"/>
    <property type="match status" value="1"/>
</dbReference>
<evidence type="ECO:0000313" key="15">
    <source>
        <dbReference type="EMBL" id="MSS28992.1"/>
    </source>
</evidence>
<comment type="cofactor">
    <cofactor evidence="1">
        <name>[4Fe-4S] cluster</name>
        <dbReference type="ChEBI" id="CHEBI:49883"/>
    </cofactor>
</comment>
<evidence type="ECO:0000256" key="10">
    <source>
        <dbReference type="ARBA" id="ARBA00023014"/>
    </source>
</evidence>
<dbReference type="GO" id="GO:0046872">
    <property type="term" value="F:metal ion binding"/>
    <property type="evidence" value="ECO:0007669"/>
    <property type="project" value="UniProtKB-KW"/>
</dbReference>
<dbReference type="GO" id="GO:0004527">
    <property type="term" value="F:exonuclease activity"/>
    <property type="evidence" value="ECO:0007669"/>
    <property type="project" value="UniProtKB-KW"/>
</dbReference>
<dbReference type="EC" id="3.1.12.1" evidence="3 13"/>
<proteinExistence type="inferred from homology"/>
<comment type="cofactor">
    <cofactor evidence="13">
        <name>Mg(2+)</name>
        <dbReference type="ChEBI" id="CHEBI:18420"/>
    </cofactor>
    <cofactor evidence="13">
        <name>Mn(2+)</name>
        <dbReference type="ChEBI" id="CHEBI:29035"/>
    </cofactor>
    <text evidence="13">Mg(2+) or Mn(2+) required for ssDNA cleavage activity.</text>
</comment>
<dbReference type="InterPro" id="IPR051827">
    <property type="entry name" value="Cas4_exonuclease"/>
</dbReference>
<evidence type="ECO:0000256" key="9">
    <source>
        <dbReference type="ARBA" id="ARBA00023004"/>
    </source>
</evidence>
<keyword evidence="9 13" id="KW-0408">Iron</keyword>
<evidence type="ECO:0000256" key="8">
    <source>
        <dbReference type="ARBA" id="ARBA00022839"/>
    </source>
</evidence>
<evidence type="ECO:0000256" key="4">
    <source>
        <dbReference type="ARBA" id="ARBA00020049"/>
    </source>
</evidence>
<evidence type="ECO:0000256" key="6">
    <source>
        <dbReference type="ARBA" id="ARBA00022723"/>
    </source>
</evidence>
<keyword evidence="5 13" id="KW-0540">Nuclease</keyword>
<dbReference type="GO" id="GO:0051536">
    <property type="term" value="F:iron-sulfur cluster binding"/>
    <property type="evidence" value="ECO:0007669"/>
    <property type="project" value="UniProtKB-KW"/>
</dbReference>
<feature type="domain" description="DUF83" evidence="14">
    <location>
        <begin position="10"/>
        <end position="188"/>
    </location>
</feature>
<dbReference type="InterPro" id="IPR022765">
    <property type="entry name" value="Dna2/Cas4_DUF83"/>
</dbReference>
<evidence type="ECO:0000256" key="2">
    <source>
        <dbReference type="ARBA" id="ARBA00009189"/>
    </source>
</evidence>
<dbReference type="Proteomes" id="UP000477488">
    <property type="component" value="Unassembled WGS sequence"/>
</dbReference>
<dbReference type="PANTHER" id="PTHR36531">
    <property type="entry name" value="CRISPR-ASSOCIATED EXONUCLEASE CAS4"/>
    <property type="match status" value="1"/>
</dbReference>
<dbReference type="GO" id="GO:0051607">
    <property type="term" value="P:defense response to virus"/>
    <property type="evidence" value="ECO:0007669"/>
    <property type="project" value="UniProtKB-KW"/>
</dbReference>
<dbReference type="InterPro" id="IPR011604">
    <property type="entry name" value="PDDEXK-like_dom_sf"/>
</dbReference>
<comment type="caution">
    <text evidence="15">The sequence shown here is derived from an EMBL/GenBank/DDBJ whole genome shotgun (WGS) entry which is preliminary data.</text>
</comment>
<keyword evidence="12 13" id="KW-0464">Manganese</keyword>
<dbReference type="InterPro" id="IPR013343">
    <property type="entry name" value="CRISPR-assoc_prot_Cas4"/>
</dbReference>
<protein>
    <recommendedName>
        <fullName evidence="4 13">CRISPR-associated exonuclease Cas4</fullName>
        <ecNumber evidence="3 13">3.1.12.1</ecNumber>
    </recommendedName>
</protein>
<sequence length="209" mass="23212">MDEADFVPLSALQHYAYCPRQCALIHLEQIWEENSHTAEGRLMHEHAHSGESTARGQVRLVTDLPLRSVRLGVSGKADVVEFRRCGGAWRPYPVEYKKGSPHGHAEADAVQVCAQAVCLEEMLGTSIPEAAIFYGAQRRRSVVPLTEDLRRKSADIALAVHELFRIGKTPLPEKRGHCAACSLQNACMPAFVEESALAARYLEALWREP</sequence>
<accession>A0A6L5XPD9</accession>
<evidence type="ECO:0000256" key="11">
    <source>
        <dbReference type="ARBA" id="ARBA00023118"/>
    </source>
</evidence>
<name>A0A6L5XPD9_9BACT</name>
<keyword evidence="10 13" id="KW-0411">Iron-sulfur</keyword>
<dbReference type="EMBL" id="VUMH01000018">
    <property type="protein sequence ID" value="MSS28992.1"/>
    <property type="molecule type" value="Genomic_DNA"/>
</dbReference>
<evidence type="ECO:0000256" key="5">
    <source>
        <dbReference type="ARBA" id="ARBA00022722"/>
    </source>
</evidence>
<reference evidence="15 16" key="1">
    <citation type="submission" date="2019-09" db="EMBL/GenBank/DDBJ databases">
        <title>In-depth cultivation of the pig gut microbiome towards novel bacterial diversity and tailored functional studies.</title>
        <authorList>
            <person name="Wylensek D."/>
            <person name="Hitch T.C.A."/>
            <person name="Clavel T."/>
        </authorList>
    </citation>
    <scope>NUCLEOTIDE SEQUENCE [LARGE SCALE GENOMIC DNA]</scope>
    <source>
        <strain evidence="15 16">PG-178-WT-4</strain>
    </source>
</reference>